<keyword evidence="2" id="KW-1185">Reference proteome</keyword>
<sequence>MDGEYVDTHDSEPIRFDEYHYSLPAPKMEAESELLTASSSDGGLVVTRGDLGD</sequence>
<dbReference type="RefSeq" id="XP_024583441.1">
    <property type="nucleotide sequence ID" value="XM_024717998.1"/>
</dbReference>
<dbReference type="Proteomes" id="UP000054928">
    <property type="component" value="Unassembled WGS sequence"/>
</dbReference>
<reference evidence="2" key="1">
    <citation type="submission" date="2014-09" db="EMBL/GenBank/DDBJ databases">
        <authorList>
            <person name="Sharma Rahul"/>
            <person name="Thines Marco"/>
        </authorList>
    </citation>
    <scope>NUCLEOTIDE SEQUENCE [LARGE SCALE GENOMIC DNA]</scope>
</reference>
<name>A0A0P1AZ04_PLAHL</name>
<dbReference type="EMBL" id="CCYD01002371">
    <property type="protein sequence ID" value="CEG47072.1"/>
    <property type="molecule type" value="Genomic_DNA"/>
</dbReference>
<proteinExistence type="predicted"/>
<evidence type="ECO:0000313" key="2">
    <source>
        <dbReference type="Proteomes" id="UP000054928"/>
    </source>
</evidence>
<accession>A0A0P1AZ04</accession>
<protein>
    <submittedName>
        <fullName evidence="1">Uncharacterized protein</fullName>
    </submittedName>
</protein>
<organism evidence="1 2">
    <name type="scientific">Plasmopara halstedii</name>
    <name type="common">Downy mildew of sunflower</name>
    <dbReference type="NCBI Taxonomy" id="4781"/>
    <lineage>
        <taxon>Eukaryota</taxon>
        <taxon>Sar</taxon>
        <taxon>Stramenopiles</taxon>
        <taxon>Oomycota</taxon>
        <taxon>Peronosporomycetes</taxon>
        <taxon>Peronosporales</taxon>
        <taxon>Peronosporaceae</taxon>
        <taxon>Plasmopara</taxon>
    </lineage>
</organism>
<dbReference type="GeneID" id="36398788"/>
<dbReference type="AlphaFoldDB" id="A0A0P1AZ04"/>
<evidence type="ECO:0000313" key="1">
    <source>
        <dbReference type="EMBL" id="CEG47072.1"/>
    </source>
</evidence>